<evidence type="ECO:0000313" key="11">
    <source>
        <dbReference type="Proteomes" id="UP000199630"/>
    </source>
</evidence>
<feature type="transmembrane region" description="Helical" evidence="8">
    <location>
        <begin position="188"/>
        <end position="210"/>
    </location>
</feature>
<gene>
    <name evidence="10" type="ORF">SAMN04487991_1283</name>
</gene>
<dbReference type="RefSeq" id="WP_090059277.1">
    <property type="nucleotide sequence ID" value="NZ_FORH01000002.1"/>
</dbReference>
<evidence type="ECO:0000256" key="1">
    <source>
        <dbReference type="ARBA" id="ARBA00004651"/>
    </source>
</evidence>
<dbReference type="PANTHER" id="PTHR30294">
    <property type="entry name" value="MEMBRANE COMPONENT OF ABC TRANSPORTER YHHJ-RELATED"/>
    <property type="match status" value="1"/>
</dbReference>
<evidence type="ECO:0000256" key="5">
    <source>
        <dbReference type="ARBA" id="ARBA00022692"/>
    </source>
</evidence>
<protein>
    <submittedName>
        <fullName evidence="10">ABC-2 type transport system permease protein</fullName>
    </submittedName>
</protein>
<evidence type="ECO:0000256" key="8">
    <source>
        <dbReference type="SAM" id="Phobius"/>
    </source>
</evidence>
<dbReference type="PROSITE" id="PS51012">
    <property type="entry name" value="ABC_TM2"/>
    <property type="match status" value="1"/>
</dbReference>
<evidence type="ECO:0000256" key="2">
    <source>
        <dbReference type="ARBA" id="ARBA00007783"/>
    </source>
</evidence>
<feature type="transmembrane region" description="Helical" evidence="8">
    <location>
        <begin position="236"/>
        <end position="258"/>
    </location>
</feature>
<sequence length="381" mass="40779">MSRLANIFAWSRFYAVLVKEFIQMRRDRVTFGMMIGVPLMQLLLFGYAIDTDPHNLPTLIEVADESPVVRSLTAAMDTSDYFDFIGIVTSEAASDEALKDGTASVILTIPPGFEADLIRGVTPELLLTVDASDPVAAGGAIGAMSGVVETAIGQSLNGPLSFAAKSPAPFDLVIHRAFNPSGETSLNIVPGLLAVILSMTMVLITAVAIVRESEKGTMESLIATPVTPSEVMLGKILPYVFVGYVQTAVFLLAARALFSVPFSGSFLAFFLGFNLYIIVNLAIGFLVSTVARTQMQAMQLSFFTILPTILLSGFMFPFAAMPGWAQAIGTAIPATHFLRLVRKVMLKGGGLAEVTQDMAAIAVILLVVVAVALKRYRQTLD</sequence>
<feature type="transmembrane region" description="Helical" evidence="8">
    <location>
        <begin position="300"/>
        <end position="320"/>
    </location>
</feature>
<evidence type="ECO:0000256" key="3">
    <source>
        <dbReference type="ARBA" id="ARBA00022448"/>
    </source>
</evidence>
<feature type="transmembrane region" description="Helical" evidence="8">
    <location>
        <begin position="354"/>
        <end position="373"/>
    </location>
</feature>
<evidence type="ECO:0000313" key="10">
    <source>
        <dbReference type="EMBL" id="SFJ05143.1"/>
    </source>
</evidence>
<keyword evidence="3" id="KW-0813">Transport</keyword>
<organism evidence="10 11">
    <name type="scientific">Celeribacter neptunius</name>
    <dbReference type="NCBI Taxonomy" id="588602"/>
    <lineage>
        <taxon>Bacteria</taxon>
        <taxon>Pseudomonadati</taxon>
        <taxon>Pseudomonadota</taxon>
        <taxon>Alphaproteobacteria</taxon>
        <taxon>Rhodobacterales</taxon>
        <taxon>Roseobacteraceae</taxon>
        <taxon>Celeribacter</taxon>
    </lineage>
</organism>
<feature type="transmembrane region" description="Helical" evidence="8">
    <location>
        <begin position="264"/>
        <end position="288"/>
    </location>
</feature>
<dbReference type="Gene3D" id="3.40.1710.10">
    <property type="entry name" value="abc type-2 transporter like domain"/>
    <property type="match status" value="1"/>
</dbReference>
<keyword evidence="4" id="KW-1003">Cell membrane</keyword>
<dbReference type="PANTHER" id="PTHR30294:SF29">
    <property type="entry name" value="MULTIDRUG ABC TRANSPORTER PERMEASE YBHS-RELATED"/>
    <property type="match status" value="1"/>
</dbReference>
<keyword evidence="5 8" id="KW-0812">Transmembrane</keyword>
<keyword evidence="6 8" id="KW-1133">Transmembrane helix</keyword>
<dbReference type="STRING" id="588602.SAMN04487991_1283"/>
<dbReference type="OrthoDB" id="9784671at2"/>
<feature type="domain" description="ABC transmembrane type-2" evidence="9">
    <location>
        <begin position="150"/>
        <end position="379"/>
    </location>
</feature>
<keyword evidence="7 8" id="KW-0472">Membrane</keyword>
<dbReference type="EMBL" id="FORH01000002">
    <property type="protein sequence ID" value="SFJ05143.1"/>
    <property type="molecule type" value="Genomic_DNA"/>
</dbReference>
<proteinExistence type="inferred from homology"/>
<comment type="subcellular location">
    <subcellularLocation>
        <location evidence="1">Cell membrane</location>
        <topology evidence="1">Multi-pass membrane protein</topology>
    </subcellularLocation>
</comment>
<dbReference type="GO" id="GO:0140359">
    <property type="term" value="F:ABC-type transporter activity"/>
    <property type="evidence" value="ECO:0007669"/>
    <property type="project" value="InterPro"/>
</dbReference>
<accession>A0A1I3N7A6</accession>
<dbReference type="InterPro" id="IPR047817">
    <property type="entry name" value="ABC2_TM_bact-type"/>
</dbReference>
<reference evidence="11" key="1">
    <citation type="submission" date="2016-10" db="EMBL/GenBank/DDBJ databases">
        <authorList>
            <person name="Varghese N."/>
            <person name="Submissions S."/>
        </authorList>
    </citation>
    <scope>NUCLEOTIDE SEQUENCE [LARGE SCALE GENOMIC DNA]</scope>
    <source>
        <strain evidence="11">DSM 26471</strain>
    </source>
</reference>
<dbReference type="Pfam" id="PF12698">
    <property type="entry name" value="ABC2_membrane_3"/>
    <property type="match status" value="1"/>
</dbReference>
<comment type="similarity">
    <text evidence="2">Belongs to the ABC-2 integral membrane protein family.</text>
</comment>
<dbReference type="GO" id="GO:0005886">
    <property type="term" value="C:plasma membrane"/>
    <property type="evidence" value="ECO:0007669"/>
    <property type="project" value="UniProtKB-SubCell"/>
</dbReference>
<dbReference type="AlphaFoldDB" id="A0A1I3N7A6"/>
<evidence type="ECO:0000256" key="6">
    <source>
        <dbReference type="ARBA" id="ARBA00022989"/>
    </source>
</evidence>
<evidence type="ECO:0000256" key="7">
    <source>
        <dbReference type="ARBA" id="ARBA00023136"/>
    </source>
</evidence>
<feature type="transmembrane region" description="Helical" evidence="8">
    <location>
        <begin position="29"/>
        <end position="49"/>
    </location>
</feature>
<dbReference type="InterPro" id="IPR013525">
    <property type="entry name" value="ABC2_TM"/>
</dbReference>
<keyword evidence="11" id="KW-1185">Reference proteome</keyword>
<evidence type="ECO:0000256" key="4">
    <source>
        <dbReference type="ARBA" id="ARBA00022475"/>
    </source>
</evidence>
<name>A0A1I3N7A6_9RHOB</name>
<dbReference type="InterPro" id="IPR051449">
    <property type="entry name" value="ABC-2_transporter_component"/>
</dbReference>
<evidence type="ECO:0000259" key="9">
    <source>
        <dbReference type="PROSITE" id="PS51012"/>
    </source>
</evidence>
<dbReference type="Proteomes" id="UP000199630">
    <property type="component" value="Unassembled WGS sequence"/>
</dbReference>